<feature type="transmembrane region" description="Helical" evidence="1">
    <location>
        <begin position="181"/>
        <end position="203"/>
    </location>
</feature>
<name>A0A1G1ZT76_9BACT</name>
<evidence type="ECO:0000313" key="2">
    <source>
        <dbReference type="EMBL" id="OGY67933.1"/>
    </source>
</evidence>
<reference evidence="2 3" key="1">
    <citation type="journal article" date="2016" name="Nat. Commun.">
        <title>Thousands of microbial genomes shed light on interconnected biogeochemical processes in an aquifer system.</title>
        <authorList>
            <person name="Anantharaman K."/>
            <person name="Brown C.T."/>
            <person name="Hug L.A."/>
            <person name="Sharon I."/>
            <person name="Castelle C.J."/>
            <person name="Probst A.J."/>
            <person name="Thomas B.C."/>
            <person name="Singh A."/>
            <person name="Wilkins M.J."/>
            <person name="Karaoz U."/>
            <person name="Brodie E.L."/>
            <person name="Williams K.H."/>
            <person name="Hubbard S.S."/>
            <person name="Banfield J.F."/>
        </authorList>
    </citation>
    <scope>NUCLEOTIDE SEQUENCE [LARGE SCALE GENOMIC DNA]</scope>
</reference>
<feature type="transmembrane region" description="Helical" evidence="1">
    <location>
        <begin position="105"/>
        <end position="125"/>
    </location>
</feature>
<feature type="transmembrane region" description="Helical" evidence="1">
    <location>
        <begin position="137"/>
        <end position="160"/>
    </location>
</feature>
<feature type="transmembrane region" description="Helical" evidence="1">
    <location>
        <begin position="60"/>
        <end position="93"/>
    </location>
</feature>
<sequence length="279" mass="30615">MEIKNIESKEPMACHSSKSRKWPLVIFAGLVIAVIVLAMFFGQNSSAPRLLWDFSGGGKWLLPLVAVSALVDSVNPCAFSILLLTIAFLFSIGKMRSKILEIGSFYILGIFMVYMLIGLGILQTLHLFDTPHFMARVGAVLLILLGGINLINEFVPAFPIKLRIPQAAHHKMASLMEKGSLPTAFLLGGLVGLCEFPCTGGPYLMVLGLLHDTATFVPGLGYLFLYNLIFILPLALILILASRKALLEKVQSWQQQEKRKMRLGGGIIMVVLGVIVFFL</sequence>
<proteinExistence type="predicted"/>
<feature type="transmembrane region" description="Helical" evidence="1">
    <location>
        <begin position="223"/>
        <end position="241"/>
    </location>
</feature>
<dbReference type="InterPro" id="IPR051790">
    <property type="entry name" value="Cytochrome_c-biogenesis_DsbD"/>
</dbReference>
<dbReference type="EMBL" id="MHJL01000011">
    <property type="protein sequence ID" value="OGY67933.1"/>
    <property type="molecule type" value="Genomic_DNA"/>
</dbReference>
<dbReference type="AlphaFoldDB" id="A0A1G1ZT76"/>
<dbReference type="PANTHER" id="PTHR31272:SF9">
    <property type="entry name" value="BLL1027 PROTEIN"/>
    <property type="match status" value="1"/>
</dbReference>
<dbReference type="PANTHER" id="PTHR31272">
    <property type="entry name" value="CYTOCHROME C-TYPE BIOGENESIS PROTEIN HI_1454-RELATED"/>
    <property type="match status" value="1"/>
</dbReference>
<accession>A0A1G1ZT76</accession>
<comment type="caution">
    <text evidence="2">The sequence shown here is derived from an EMBL/GenBank/DDBJ whole genome shotgun (WGS) entry which is preliminary data.</text>
</comment>
<keyword evidence="1" id="KW-1133">Transmembrane helix</keyword>
<gene>
    <name evidence="2" type="ORF">A3I24_02080</name>
</gene>
<organism evidence="2 3">
    <name type="scientific">Candidatus Harrisonbacteria bacterium RIFCSPLOWO2_02_FULL_41_13b</name>
    <dbReference type="NCBI Taxonomy" id="1798409"/>
    <lineage>
        <taxon>Bacteria</taxon>
        <taxon>Candidatus Harrisoniibacteriota</taxon>
    </lineage>
</organism>
<feature type="transmembrane region" description="Helical" evidence="1">
    <location>
        <begin position="261"/>
        <end position="278"/>
    </location>
</feature>
<feature type="transmembrane region" description="Helical" evidence="1">
    <location>
        <begin position="21"/>
        <end position="40"/>
    </location>
</feature>
<keyword evidence="1" id="KW-0472">Membrane</keyword>
<dbReference type="Proteomes" id="UP000177690">
    <property type="component" value="Unassembled WGS sequence"/>
</dbReference>
<keyword evidence="1" id="KW-0812">Transmembrane</keyword>
<evidence type="ECO:0000256" key="1">
    <source>
        <dbReference type="SAM" id="Phobius"/>
    </source>
</evidence>
<evidence type="ECO:0000313" key="3">
    <source>
        <dbReference type="Proteomes" id="UP000177690"/>
    </source>
</evidence>
<dbReference type="STRING" id="1798409.A3I24_02080"/>
<protein>
    <submittedName>
        <fullName evidence="2">Uncharacterized protein</fullName>
    </submittedName>
</protein>